<evidence type="ECO:0000256" key="13">
    <source>
        <dbReference type="ARBA" id="ARBA00022842"/>
    </source>
</evidence>
<dbReference type="SUPFAM" id="SSF53244">
    <property type="entry name" value="MurD-like peptide ligases, peptide-binding domain"/>
    <property type="match status" value="1"/>
</dbReference>
<comment type="subcellular location">
    <subcellularLocation>
        <location evidence="3">Cytoplasm</location>
    </subcellularLocation>
    <subcellularLocation>
        <location evidence="1">Mitochondrion inner membrane</location>
    </subcellularLocation>
    <subcellularLocation>
        <location evidence="2">Mitochondrion matrix</location>
    </subcellularLocation>
</comment>
<evidence type="ECO:0000256" key="8">
    <source>
        <dbReference type="ARBA" id="ARBA00022598"/>
    </source>
</evidence>
<dbReference type="PROSITE" id="PS01012">
    <property type="entry name" value="FOLYLPOLYGLU_SYNT_2"/>
    <property type="match status" value="1"/>
</dbReference>
<feature type="binding site" evidence="19">
    <location>
        <position position="159"/>
    </location>
    <ligand>
        <name>Mg(2+)</name>
        <dbReference type="ChEBI" id="CHEBI:18420"/>
        <label>1</label>
    </ligand>
</feature>
<sequence length="499" mass="56624">MKSYDETIETLNNLMKSPEMIERMRKEKAYDGERKLRNAVKFLRKNGYELDDLNSLKAIHVTGTKGKGSTCAFVESILRKCGYRTGLFTSPHLVTVRERIRINGLPLSETQLITYFWDVYNRVMANIKDENDYPAFFTFLTIMAFDVFIKEKVDVAVIEVGIGGEYDVTNIMTKPVVVGITSLGYDHMQILGSTIESIAWHKSGIFKAGVPAFTVPQSYENAMNVLKNRAEEKKCPLFVCPPLTEYKTENNTPLVLSVDGKVQHLNASLALQLCNVWIQKDLCIMNGIAHSSNTLHAKAFEVNNRQLKGLRECKWPGRCQMLIKDRIYYFLDGAHTKESIRHCIDWFMHSSQKFSIDKKVCRVLIFNCTGQRDVHSLLEPLLDGNFDLALFTTNNVNIQESKSCEMTNFNVDQSKIMINVDNNSDSWRILMLERKKSHSCIVKKFACISEVINWLNDKSEEKPASFANADCIHLLATGSFHLIGGVLSVIDPELKASMA</sequence>
<evidence type="ECO:0000256" key="1">
    <source>
        <dbReference type="ARBA" id="ARBA00004273"/>
    </source>
</evidence>
<keyword evidence="11" id="KW-0999">Mitochondrion inner membrane</keyword>
<dbReference type="GO" id="GO:0046872">
    <property type="term" value="F:metal ion binding"/>
    <property type="evidence" value="ECO:0007669"/>
    <property type="project" value="UniProtKB-KW"/>
</dbReference>
<dbReference type="AlphaFoldDB" id="A0A3S3P9G4"/>
<reference evidence="21 22" key="1">
    <citation type="journal article" date="2018" name="Gigascience">
        <title>Genomes of trombidid mites reveal novel predicted allergens and laterally-transferred genes associated with secondary metabolism.</title>
        <authorList>
            <person name="Dong X."/>
            <person name="Chaisiri K."/>
            <person name="Xia D."/>
            <person name="Armstrong S.D."/>
            <person name="Fang Y."/>
            <person name="Donnelly M.J."/>
            <person name="Kadowaki T."/>
            <person name="McGarry J.W."/>
            <person name="Darby A.C."/>
            <person name="Makepeace B.L."/>
        </authorList>
    </citation>
    <scope>NUCLEOTIDE SEQUENCE [LARGE SCALE GENOMIC DNA]</scope>
    <source>
        <strain evidence="21">UoL-WK</strain>
    </source>
</reference>
<evidence type="ECO:0000256" key="17">
    <source>
        <dbReference type="PIRNR" id="PIRNR038895"/>
    </source>
</evidence>
<dbReference type="InterPro" id="IPR036565">
    <property type="entry name" value="Mur-like_cat_sf"/>
</dbReference>
<dbReference type="GO" id="GO:0006730">
    <property type="term" value="P:one-carbon metabolic process"/>
    <property type="evidence" value="ECO:0007669"/>
    <property type="project" value="UniProtKB-KW"/>
</dbReference>
<dbReference type="InterPro" id="IPR013221">
    <property type="entry name" value="Mur_ligase_cen"/>
</dbReference>
<evidence type="ECO:0000313" key="22">
    <source>
        <dbReference type="Proteomes" id="UP000285301"/>
    </source>
</evidence>
<dbReference type="InterPro" id="IPR023600">
    <property type="entry name" value="Folylpolyglutamate_synth_euk"/>
</dbReference>
<keyword evidence="9 19" id="KW-0479">Metal-binding</keyword>
<dbReference type="InterPro" id="IPR036615">
    <property type="entry name" value="Mur_ligase_C_dom_sf"/>
</dbReference>
<gene>
    <name evidence="21" type="ORF">B4U79_08323</name>
</gene>
<evidence type="ECO:0000256" key="16">
    <source>
        <dbReference type="ARBA" id="ARBA00047493"/>
    </source>
</evidence>
<evidence type="ECO:0000256" key="11">
    <source>
        <dbReference type="ARBA" id="ARBA00022792"/>
    </source>
</evidence>
<dbReference type="Gene3D" id="3.90.190.20">
    <property type="entry name" value="Mur ligase, C-terminal domain"/>
    <property type="match status" value="1"/>
</dbReference>
<dbReference type="PROSITE" id="PS01011">
    <property type="entry name" value="FOLYLPOLYGLU_SYNT_1"/>
    <property type="match status" value="1"/>
</dbReference>
<comment type="pathway">
    <text evidence="4 17">Cofactor biosynthesis; tetrahydrofolylpolyglutamate biosynthesis.</text>
</comment>
<dbReference type="EC" id="6.3.2.17" evidence="17"/>
<feature type="binding site" evidence="18">
    <location>
        <position position="332"/>
    </location>
    <ligand>
        <name>ATP</name>
        <dbReference type="ChEBI" id="CHEBI:30616"/>
    </ligand>
</feature>
<feature type="binding site" evidence="19">
    <location>
        <position position="90"/>
    </location>
    <ligand>
        <name>Mg(2+)</name>
        <dbReference type="ChEBI" id="CHEBI:18420"/>
        <label>1</label>
    </ligand>
</feature>
<feature type="binding site" evidence="18">
    <location>
        <position position="318"/>
    </location>
    <ligand>
        <name>ATP</name>
        <dbReference type="ChEBI" id="CHEBI:30616"/>
    </ligand>
</feature>
<evidence type="ECO:0000256" key="3">
    <source>
        <dbReference type="ARBA" id="ARBA00004496"/>
    </source>
</evidence>
<dbReference type="PIRSF" id="PIRSF038895">
    <property type="entry name" value="FPGS"/>
    <property type="match status" value="1"/>
</dbReference>
<evidence type="ECO:0000256" key="19">
    <source>
        <dbReference type="PIRSR" id="PIRSR038895-2"/>
    </source>
</evidence>
<dbReference type="Gene3D" id="3.40.1190.10">
    <property type="entry name" value="Mur-like, catalytic domain"/>
    <property type="match status" value="1"/>
</dbReference>
<dbReference type="OrthoDB" id="5212574at2759"/>
<keyword evidence="13 19" id="KW-0460">Magnesium</keyword>
<dbReference type="NCBIfam" id="TIGR01499">
    <property type="entry name" value="folC"/>
    <property type="match status" value="1"/>
</dbReference>
<dbReference type="Proteomes" id="UP000285301">
    <property type="component" value="Unassembled WGS sequence"/>
</dbReference>
<keyword evidence="10 18" id="KW-0547">Nucleotide-binding</keyword>
<comment type="caution">
    <text evidence="21">The sequence shown here is derived from an EMBL/GenBank/DDBJ whole genome shotgun (WGS) entry which is preliminary data.</text>
</comment>
<comment type="cofactor">
    <cofactor evidence="17">
        <name>a monovalent cation</name>
        <dbReference type="ChEBI" id="CHEBI:60242"/>
    </cofactor>
    <text evidence="17">A monovalent cation.</text>
</comment>
<dbReference type="EMBL" id="NCKU01000538">
    <property type="protein sequence ID" value="RWS15124.1"/>
    <property type="molecule type" value="Genomic_DNA"/>
</dbReference>
<keyword evidence="6" id="KW-0963">Cytoplasm</keyword>
<protein>
    <recommendedName>
        <fullName evidence="17">Folylpolyglutamate synthase</fullName>
        <ecNumber evidence="17">6.3.2.17</ecNumber>
    </recommendedName>
    <alternativeName>
        <fullName evidence="17">Folylpoly-gamma-glutamate synthetase</fullName>
    </alternativeName>
    <alternativeName>
        <fullName evidence="17">Tetrahydrofolylpolyglutamate synthase</fullName>
    </alternativeName>
</protein>
<name>A0A3S3P9G4_9ACAR</name>
<comment type="function">
    <text evidence="17">Catalyzes conversion of folates to polyglutamate derivatives allowing concentration of folate compounds in the cell and the intracellular retention of these cofactors, which are important substrates for most of the folate-dependent enzymes that are involved in one-carbon transfer reactions involved in purine, pyrimidine and amino acid synthesis.</text>
</comment>
<evidence type="ECO:0000256" key="6">
    <source>
        <dbReference type="ARBA" id="ARBA00022490"/>
    </source>
</evidence>
<dbReference type="SUPFAM" id="SSF53623">
    <property type="entry name" value="MurD-like peptide ligases, catalytic domain"/>
    <property type="match status" value="1"/>
</dbReference>
<dbReference type="GO" id="GO:0004326">
    <property type="term" value="F:tetrahydrofolylpolyglutamate synthase activity"/>
    <property type="evidence" value="ECO:0007669"/>
    <property type="project" value="UniProtKB-EC"/>
</dbReference>
<keyword evidence="7 17" id="KW-0554">One-carbon metabolism</keyword>
<dbReference type="FunFam" id="3.40.1190.10:FF:000008">
    <property type="entry name" value="Folylpolyglutamate synthase"/>
    <property type="match status" value="1"/>
</dbReference>
<dbReference type="STRING" id="1965070.A0A3S3P9G4"/>
<keyword evidence="15" id="KW-0472">Membrane</keyword>
<dbReference type="GO" id="GO:0005743">
    <property type="term" value="C:mitochondrial inner membrane"/>
    <property type="evidence" value="ECO:0007669"/>
    <property type="project" value="UniProtKB-SubCell"/>
</dbReference>
<proteinExistence type="inferred from homology"/>
<dbReference type="GO" id="GO:0005829">
    <property type="term" value="C:cytosol"/>
    <property type="evidence" value="ECO:0007669"/>
    <property type="project" value="TreeGrafter"/>
</dbReference>
<evidence type="ECO:0000256" key="12">
    <source>
        <dbReference type="ARBA" id="ARBA00022840"/>
    </source>
</evidence>
<evidence type="ECO:0000313" key="21">
    <source>
        <dbReference type="EMBL" id="RWS15124.1"/>
    </source>
</evidence>
<dbReference type="GO" id="GO:0005524">
    <property type="term" value="F:ATP binding"/>
    <property type="evidence" value="ECO:0007669"/>
    <property type="project" value="UniProtKB-KW"/>
</dbReference>
<evidence type="ECO:0000256" key="2">
    <source>
        <dbReference type="ARBA" id="ARBA00004305"/>
    </source>
</evidence>
<comment type="similarity">
    <text evidence="5 17">Belongs to the folylpolyglutamate synthase family.</text>
</comment>
<keyword evidence="12 18" id="KW-0067">ATP-binding</keyword>
<dbReference type="PANTHER" id="PTHR11136:SF5">
    <property type="entry name" value="FOLYLPOLYGLUTAMATE SYNTHASE, MITOCHONDRIAL"/>
    <property type="match status" value="1"/>
</dbReference>
<dbReference type="InterPro" id="IPR018109">
    <property type="entry name" value="Folylpolyglutamate_synth_CS"/>
</dbReference>
<keyword evidence="22" id="KW-1185">Reference proteome</keyword>
<feature type="domain" description="Mur ligase central" evidence="20">
    <location>
        <begin position="61"/>
        <end position="236"/>
    </location>
</feature>
<dbReference type="Pfam" id="PF08245">
    <property type="entry name" value="Mur_ligase_M"/>
    <property type="match status" value="1"/>
</dbReference>
<evidence type="ECO:0000259" key="20">
    <source>
        <dbReference type="Pfam" id="PF08245"/>
    </source>
</evidence>
<evidence type="ECO:0000256" key="10">
    <source>
        <dbReference type="ARBA" id="ARBA00022741"/>
    </source>
</evidence>
<evidence type="ECO:0000256" key="7">
    <source>
        <dbReference type="ARBA" id="ARBA00022563"/>
    </source>
</evidence>
<evidence type="ECO:0000256" key="9">
    <source>
        <dbReference type="ARBA" id="ARBA00022723"/>
    </source>
</evidence>
<evidence type="ECO:0000256" key="14">
    <source>
        <dbReference type="ARBA" id="ARBA00023128"/>
    </source>
</evidence>
<dbReference type="UniPathway" id="UPA00850"/>
<comment type="catalytic activity">
    <reaction evidence="16 17">
        <text>(6S)-5,6,7,8-tetrahydrofolyl-(gamma-L-Glu)(n) + L-glutamate + ATP = (6S)-5,6,7,8-tetrahydrofolyl-(gamma-L-Glu)(n+1) + ADP + phosphate + H(+)</text>
        <dbReference type="Rhea" id="RHEA:10580"/>
        <dbReference type="Rhea" id="RHEA-COMP:14738"/>
        <dbReference type="Rhea" id="RHEA-COMP:14740"/>
        <dbReference type="ChEBI" id="CHEBI:15378"/>
        <dbReference type="ChEBI" id="CHEBI:29985"/>
        <dbReference type="ChEBI" id="CHEBI:30616"/>
        <dbReference type="ChEBI" id="CHEBI:43474"/>
        <dbReference type="ChEBI" id="CHEBI:141005"/>
        <dbReference type="ChEBI" id="CHEBI:456216"/>
        <dbReference type="EC" id="6.3.2.17"/>
    </reaction>
</comment>
<accession>A0A3S3P9G4</accession>
<dbReference type="GO" id="GO:0005759">
    <property type="term" value="C:mitochondrial matrix"/>
    <property type="evidence" value="ECO:0007669"/>
    <property type="project" value="UniProtKB-SubCell"/>
</dbReference>
<dbReference type="PANTHER" id="PTHR11136">
    <property type="entry name" value="FOLYLPOLYGLUTAMATE SYNTHASE-RELATED"/>
    <property type="match status" value="1"/>
</dbReference>
<keyword evidence="14" id="KW-0496">Mitochondrion</keyword>
<evidence type="ECO:0000256" key="18">
    <source>
        <dbReference type="PIRSR" id="PIRSR038895-1"/>
    </source>
</evidence>
<dbReference type="InterPro" id="IPR001645">
    <property type="entry name" value="Folylpolyglutamate_synth"/>
</dbReference>
<evidence type="ECO:0000256" key="4">
    <source>
        <dbReference type="ARBA" id="ARBA00005150"/>
    </source>
</evidence>
<evidence type="ECO:0000256" key="15">
    <source>
        <dbReference type="ARBA" id="ARBA00023136"/>
    </source>
</evidence>
<keyword evidence="8 17" id="KW-0436">Ligase</keyword>
<feature type="binding site" evidence="19">
    <location>
        <position position="187"/>
    </location>
    <ligand>
        <name>Mg(2+)</name>
        <dbReference type="ChEBI" id="CHEBI:18420"/>
        <label>1</label>
    </ligand>
</feature>
<evidence type="ECO:0000256" key="5">
    <source>
        <dbReference type="ARBA" id="ARBA00008276"/>
    </source>
</evidence>
<organism evidence="21 22">
    <name type="scientific">Dinothrombium tinctorium</name>
    <dbReference type="NCBI Taxonomy" id="1965070"/>
    <lineage>
        <taxon>Eukaryota</taxon>
        <taxon>Metazoa</taxon>
        <taxon>Ecdysozoa</taxon>
        <taxon>Arthropoda</taxon>
        <taxon>Chelicerata</taxon>
        <taxon>Arachnida</taxon>
        <taxon>Acari</taxon>
        <taxon>Acariformes</taxon>
        <taxon>Trombidiformes</taxon>
        <taxon>Prostigmata</taxon>
        <taxon>Anystina</taxon>
        <taxon>Parasitengona</taxon>
        <taxon>Trombidioidea</taxon>
        <taxon>Trombidiidae</taxon>
        <taxon>Dinothrombium</taxon>
    </lineage>
</organism>